<dbReference type="InterPro" id="IPR003661">
    <property type="entry name" value="HisK_dim/P_dom"/>
</dbReference>
<organism evidence="9 10">
    <name type="scientific">Limnothrix redekei LRLZ20PSL1</name>
    <dbReference type="NCBI Taxonomy" id="3112953"/>
    <lineage>
        <taxon>Bacteria</taxon>
        <taxon>Bacillati</taxon>
        <taxon>Cyanobacteriota</taxon>
        <taxon>Cyanophyceae</taxon>
        <taxon>Pseudanabaenales</taxon>
        <taxon>Pseudanabaenaceae</taxon>
        <taxon>Limnothrix</taxon>
    </lineage>
</organism>
<evidence type="ECO:0000256" key="6">
    <source>
        <dbReference type="SAM" id="MobiDB-lite"/>
    </source>
</evidence>
<keyword evidence="4" id="KW-0418">Kinase</keyword>
<evidence type="ECO:0000259" key="8">
    <source>
        <dbReference type="PROSITE" id="PS50109"/>
    </source>
</evidence>
<dbReference type="Pfam" id="PF00512">
    <property type="entry name" value="HisKA"/>
    <property type="match status" value="1"/>
</dbReference>
<dbReference type="PANTHER" id="PTHR43065">
    <property type="entry name" value="SENSOR HISTIDINE KINASE"/>
    <property type="match status" value="1"/>
</dbReference>
<dbReference type="InterPro" id="IPR036890">
    <property type="entry name" value="HATPase_C_sf"/>
</dbReference>
<dbReference type="CDD" id="cd00082">
    <property type="entry name" value="HisKA"/>
    <property type="match status" value="1"/>
</dbReference>
<feature type="region of interest" description="Disordered" evidence="6">
    <location>
        <begin position="193"/>
        <end position="213"/>
    </location>
</feature>
<evidence type="ECO:0000256" key="7">
    <source>
        <dbReference type="SAM" id="Phobius"/>
    </source>
</evidence>
<accession>A0ABW7CBZ4</accession>
<dbReference type="EMBL" id="JAZAQF010000078">
    <property type="protein sequence ID" value="MFG3818666.1"/>
    <property type="molecule type" value="Genomic_DNA"/>
</dbReference>
<sequence length="828" mass="91427">MRHRVFELLLILKATRLSSIGAQMLLWTMLGILSTLGIMTGITYNLLKDQTVDEIQKTLRIEVQGLESDLKQVEEFADGFGVAVYEVSRLGQDEAAIAQSCEQIILEFLKNRPPLVAGLGLQQEPFALLKGREQFDPYYSIVPQRLVNRASELGRSRPTPAGPRSTVSEPKTAFSEPSMIHKRLAPPYVLIRDGIPPSTPSPTATPSTPDRLAQLDRTESLTERLTPSEARLVSPKEASAAEPRWLKPYRWNQQVLVTLLSPVRSRDRHKVGSTVADIDITNLSERLARPVLGQDGYFVLLSYEGELLAYPPDPQRATGLSSYQKIPSLERIWPKIRQSRLGFRTTPAEFLAYRPIAGTDWMMVAVVPRRRLFTPIFQTALGTSLVASLVLLGSIWFFVHRLNQRLKPMIDGCRELVHSSQMALLASGITNEEETSPPAGGIPSNPKGPESARSPESIAPMATLASAAPPFPGAGAGAVGAIDPSAALATKSATAIDPTLGLDEIDLLQDAFQAMYRQLETSLSSLQNTLNQLKDTQLQVIQSEKMAAVGQMLAGVAHEINNPISFISGNVEHLGHYVQDLGRIIRSYQHYFPEVPDELQEVLEEVDPDFLLDDLTQMVRSMRLGSERVRDIVRSLRSFSRANDNDFQVTNIHEGLDSTLIILNHRIKASSERPEIQVLREYADLPLVECCLGPLNQVFMNLLSNAIDAIEESQSGWTFDEIRENPGIIRIQTRLCEGRLIRITIADNGSGIPEHLQGQVFNSFVTSKPVGKGTGLGLSISHQVIHQTHRGRLWFDSQVGRGTAFHIEIPIHQDIPSPALSQAVAAVS</sequence>
<keyword evidence="9" id="KW-0067">ATP-binding</keyword>
<feature type="transmembrane region" description="Helical" evidence="7">
    <location>
        <begin position="379"/>
        <end position="399"/>
    </location>
</feature>
<keyword evidence="5" id="KW-0902">Two-component regulatory system</keyword>
<dbReference type="EC" id="2.7.13.3" evidence="2"/>
<dbReference type="InterPro" id="IPR004358">
    <property type="entry name" value="Sig_transdc_His_kin-like_C"/>
</dbReference>
<keyword evidence="9" id="KW-0547">Nucleotide-binding</keyword>
<feature type="region of interest" description="Disordered" evidence="6">
    <location>
        <begin position="151"/>
        <end position="173"/>
    </location>
</feature>
<evidence type="ECO:0000256" key="3">
    <source>
        <dbReference type="ARBA" id="ARBA00022553"/>
    </source>
</evidence>
<reference evidence="10" key="1">
    <citation type="journal article" date="2024" name="Algal Res.">
        <title>Biochemical, toxicological and genomic investigation of a high-biomass producing Limnothrix strain isolated from Italian shallow drinking water reservoir.</title>
        <authorList>
            <person name="Simonazzi M."/>
            <person name="Shishido T.K."/>
            <person name="Delbaje E."/>
            <person name="Wahlsten M."/>
            <person name="Fewer D.P."/>
            <person name="Sivonen K."/>
            <person name="Pezzolesi L."/>
            <person name="Pistocchi R."/>
        </authorList>
    </citation>
    <scope>NUCLEOTIDE SEQUENCE [LARGE SCALE GENOMIC DNA]</scope>
    <source>
        <strain evidence="10">LRLZ20PSL1</strain>
    </source>
</reference>
<keyword evidence="4" id="KW-0808">Transferase</keyword>
<evidence type="ECO:0000256" key="1">
    <source>
        <dbReference type="ARBA" id="ARBA00000085"/>
    </source>
</evidence>
<dbReference type="SMART" id="SM00388">
    <property type="entry name" value="HisKA"/>
    <property type="match status" value="1"/>
</dbReference>
<proteinExistence type="predicted"/>
<dbReference type="PANTHER" id="PTHR43065:SF50">
    <property type="entry name" value="HISTIDINE KINASE"/>
    <property type="match status" value="1"/>
</dbReference>
<keyword evidence="10" id="KW-1185">Reference proteome</keyword>
<feature type="domain" description="Histidine kinase" evidence="8">
    <location>
        <begin position="555"/>
        <end position="813"/>
    </location>
</feature>
<dbReference type="Gene3D" id="3.30.565.10">
    <property type="entry name" value="Histidine kinase-like ATPase, C-terminal domain"/>
    <property type="match status" value="1"/>
</dbReference>
<dbReference type="InterPro" id="IPR003594">
    <property type="entry name" value="HATPase_dom"/>
</dbReference>
<keyword evidence="7" id="KW-1133">Transmembrane helix</keyword>
<protein>
    <recommendedName>
        <fullName evidence="2">histidine kinase</fullName>
        <ecNumber evidence="2">2.7.13.3</ecNumber>
    </recommendedName>
</protein>
<dbReference type="Proteomes" id="UP001604335">
    <property type="component" value="Unassembled WGS sequence"/>
</dbReference>
<evidence type="ECO:0000256" key="2">
    <source>
        <dbReference type="ARBA" id="ARBA00012438"/>
    </source>
</evidence>
<dbReference type="RefSeq" id="WP_393014142.1">
    <property type="nucleotide sequence ID" value="NZ_JAZAQF010000078.1"/>
</dbReference>
<gene>
    <name evidence="9" type="ORF">VPK24_13535</name>
</gene>
<dbReference type="SUPFAM" id="SSF55874">
    <property type="entry name" value="ATPase domain of HSP90 chaperone/DNA topoisomerase II/histidine kinase"/>
    <property type="match status" value="1"/>
</dbReference>
<dbReference type="InterPro" id="IPR005467">
    <property type="entry name" value="His_kinase_dom"/>
</dbReference>
<dbReference type="SUPFAM" id="SSF47384">
    <property type="entry name" value="Homodimeric domain of signal transducing histidine kinase"/>
    <property type="match status" value="1"/>
</dbReference>
<evidence type="ECO:0000313" key="9">
    <source>
        <dbReference type="EMBL" id="MFG3818666.1"/>
    </source>
</evidence>
<comment type="catalytic activity">
    <reaction evidence="1">
        <text>ATP + protein L-histidine = ADP + protein N-phospho-L-histidine.</text>
        <dbReference type="EC" id="2.7.13.3"/>
    </reaction>
</comment>
<dbReference type="Gene3D" id="3.30.450.20">
    <property type="entry name" value="PAS domain"/>
    <property type="match status" value="1"/>
</dbReference>
<keyword evidence="3" id="KW-0597">Phosphoprotein</keyword>
<evidence type="ECO:0000256" key="5">
    <source>
        <dbReference type="ARBA" id="ARBA00023012"/>
    </source>
</evidence>
<dbReference type="PROSITE" id="PS50109">
    <property type="entry name" value="HIS_KIN"/>
    <property type="match status" value="1"/>
</dbReference>
<dbReference type="CDD" id="cd18774">
    <property type="entry name" value="PDC2_HK_sensor"/>
    <property type="match status" value="1"/>
</dbReference>
<dbReference type="InterPro" id="IPR036097">
    <property type="entry name" value="HisK_dim/P_sf"/>
</dbReference>
<dbReference type="PRINTS" id="PR00344">
    <property type="entry name" value="BCTRLSENSOR"/>
</dbReference>
<feature type="region of interest" description="Disordered" evidence="6">
    <location>
        <begin position="431"/>
        <end position="455"/>
    </location>
</feature>
<name>A0ABW7CBZ4_9CYAN</name>
<comment type="caution">
    <text evidence="9">The sequence shown here is derived from an EMBL/GenBank/DDBJ whole genome shotgun (WGS) entry which is preliminary data.</text>
</comment>
<keyword evidence="7" id="KW-0812">Transmembrane</keyword>
<evidence type="ECO:0000313" key="10">
    <source>
        <dbReference type="Proteomes" id="UP001604335"/>
    </source>
</evidence>
<evidence type="ECO:0000256" key="4">
    <source>
        <dbReference type="ARBA" id="ARBA00022777"/>
    </source>
</evidence>
<dbReference type="SMART" id="SM00387">
    <property type="entry name" value="HATPase_c"/>
    <property type="match status" value="1"/>
</dbReference>
<keyword evidence="7" id="KW-0472">Membrane</keyword>
<dbReference type="Gene3D" id="1.10.287.130">
    <property type="match status" value="1"/>
</dbReference>
<feature type="transmembrane region" description="Helical" evidence="7">
    <location>
        <begin position="26"/>
        <end position="47"/>
    </location>
</feature>
<dbReference type="Pfam" id="PF02518">
    <property type="entry name" value="HATPase_c"/>
    <property type="match status" value="1"/>
</dbReference>
<dbReference type="GO" id="GO:0005524">
    <property type="term" value="F:ATP binding"/>
    <property type="evidence" value="ECO:0007669"/>
    <property type="project" value="UniProtKB-KW"/>
</dbReference>